<gene>
    <name evidence="2" type="ORF">SAMN05444266_10350</name>
</gene>
<feature type="transmembrane region" description="Helical" evidence="1">
    <location>
        <begin position="91"/>
        <end position="111"/>
    </location>
</feature>
<dbReference type="Proteomes" id="UP000184420">
    <property type="component" value="Unassembled WGS sequence"/>
</dbReference>
<evidence type="ECO:0008006" key="4">
    <source>
        <dbReference type="Google" id="ProtNLM"/>
    </source>
</evidence>
<dbReference type="InterPro" id="IPR036927">
    <property type="entry name" value="Cyt_c_oxase-like_su1_sf"/>
</dbReference>
<dbReference type="EMBL" id="FRBL01000003">
    <property type="protein sequence ID" value="SHL35349.1"/>
    <property type="molecule type" value="Genomic_DNA"/>
</dbReference>
<feature type="transmembrane region" description="Helical" evidence="1">
    <location>
        <begin position="131"/>
        <end position="155"/>
    </location>
</feature>
<protein>
    <recommendedName>
        <fullName evidence="4">Cytochrome C and Quinol oxidase polypeptide I</fullName>
    </recommendedName>
</protein>
<proteinExistence type="predicted"/>
<dbReference type="AlphaFoldDB" id="A0A1M6ZY96"/>
<organism evidence="2 3">
    <name type="scientific">Chitinophaga jiangningensis</name>
    <dbReference type="NCBI Taxonomy" id="1419482"/>
    <lineage>
        <taxon>Bacteria</taxon>
        <taxon>Pseudomonadati</taxon>
        <taxon>Bacteroidota</taxon>
        <taxon>Chitinophagia</taxon>
        <taxon>Chitinophagales</taxon>
        <taxon>Chitinophagaceae</taxon>
        <taxon>Chitinophaga</taxon>
    </lineage>
</organism>
<feature type="transmembrane region" description="Helical" evidence="1">
    <location>
        <begin position="53"/>
        <end position="79"/>
    </location>
</feature>
<sequence>MNVAPMGKNNNLQYKRICMNKPWHLFLLISIALVSVAFMFRADQFYLHFDDTYYVLTYGLVFGAGAIFFVLPWLLYQLVHHWLYSARLSRIHIYGTVAMLLSIIGLMLWESAQQKVVTAPSMEVYNRWQTFFQVSVLSCTVAFLALQLLFVYHLLKGILRTNKS</sequence>
<keyword evidence="3" id="KW-1185">Reference proteome</keyword>
<accession>A0A1M6ZY96</accession>
<evidence type="ECO:0000313" key="2">
    <source>
        <dbReference type="EMBL" id="SHL35349.1"/>
    </source>
</evidence>
<feature type="transmembrane region" description="Helical" evidence="1">
    <location>
        <begin position="23"/>
        <end position="41"/>
    </location>
</feature>
<evidence type="ECO:0000256" key="1">
    <source>
        <dbReference type="SAM" id="Phobius"/>
    </source>
</evidence>
<keyword evidence="1" id="KW-0812">Transmembrane</keyword>
<evidence type="ECO:0000313" key="3">
    <source>
        <dbReference type="Proteomes" id="UP000184420"/>
    </source>
</evidence>
<name>A0A1M6ZY96_9BACT</name>
<keyword evidence="1" id="KW-0472">Membrane</keyword>
<dbReference type="Gene3D" id="1.20.210.10">
    <property type="entry name" value="Cytochrome c oxidase-like, subunit I domain"/>
    <property type="match status" value="1"/>
</dbReference>
<reference evidence="2 3" key="1">
    <citation type="submission" date="2016-11" db="EMBL/GenBank/DDBJ databases">
        <authorList>
            <person name="Jaros S."/>
            <person name="Januszkiewicz K."/>
            <person name="Wedrychowicz H."/>
        </authorList>
    </citation>
    <scope>NUCLEOTIDE SEQUENCE [LARGE SCALE GENOMIC DNA]</scope>
    <source>
        <strain evidence="2 3">DSM 27406</strain>
    </source>
</reference>
<keyword evidence="1" id="KW-1133">Transmembrane helix</keyword>